<evidence type="ECO:0000313" key="2">
    <source>
        <dbReference type="Proteomes" id="UP000499080"/>
    </source>
</evidence>
<protein>
    <submittedName>
        <fullName evidence="1">Uncharacterized protein</fullName>
    </submittedName>
</protein>
<keyword evidence="2" id="KW-1185">Reference proteome</keyword>
<dbReference type="EMBL" id="BGPR01002925">
    <property type="protein sequence ID" value="GBM81126.1"/>
    <property type="molecule type" value="Genomic_DNA"/>
</dbReference>
<dbReference type="AlphaFoldDB" id="A0A4Y2IW61"/>
<evidence type="ECO:0000313" key="1">
    <source>
        <dbReference type="EMBL" id="GBM81126.1"/>
    </source>
</evidence>
<proteinExistence type="predicted"/>
<organism evidence="1 2">
    <name type="scientific">Araneus ventricosus</name>
    <name type="common">Orbweaver spider</name>
    <name type="synonym">Epeira ventricosa</name>
    <dbReference type="NCBI Taxonomy" id="182803"/>
    <lineage>
        <taxon>Eukaryota</taxon>
        <taxon>Metazoa</taxon>
        <taxon>Ecdysozoa</taxon>
        <taxon>Arthropoda</taxon>
        <taxon>Chelicerata</taxon>
        <taxon>Arachnida</taxon>
        <taxon>Araneae</taxon>
        <taxon>Araneomorphae</taxon>
        <taxon>Entelegynae</taxon>
        <taxon>Araneoidea</taxon>
        <taxon>Araneidae</taxon>
        <taxon>Araneus</taxon>
    </lineage>
</organism>
<reference evidence="1 2" key="1">
    <citation type="journal article" date="2019" name="Sci. Rep.">
        <title>Orb-weaving spider Araneus ventricosus genome elucidates the spidroin gene catalogue.</title>
        <authorList>
            <person name="Kono N."/>
            <person name="Nakamura H."/>
            <person name="Ohtoshi R."/>
            <person name="Moran D.A.P."/>
            <person name="Shinohara A."/>
            <person name="Yoshida Y."/>
            <person name="Fujiwara M."/>
            <person name="Mori M."/>
            <person name="Tomita M."/>
            <person name="Arakawa K."/>
        </authorList>
    </citation>
    <scope>NUCLEOTIDE SEQUENCE [LARGE SCALE GENOMIC DNA]</scope>
</reference>
<gene>
    <name evidence="1" type="ORF">AVEN_142713_1</name>
</gene>
<name>A0A4Y2IW61_ARAVE</name>
<comment type="caution">
    <text evidence="1">The sequence shown here is derived from an EMBL/GenBank/DDBJ whole genome shotgun (WGS) entry which is preliminary data.</text>
</comment>
<accession>A0A4Y2IW61</accession>
<sequence length="111" mass="12847">MELLTLMAVPLCVHSMNISREAQVPQSLRLSVWFQHDGAPPHYTKDVRHDLNVTFGQQWICLVFQFIGPLDHRIYYAWTHIYKPYPDRTETGNQSISLATRIIDVVFSSST</sequence>
<dbReference type="Proteomes" id="UP000499080">
    <property type="component" value="Unassembled WGS sequence"/>
</dbReference>